<evidence type="ECO:0000256" key="1">
    <source>
        <dbReference type="ARBA" id="ARBA00004123"/>
    </source>
</evidence>
<dbReference type="SUPFAM" id="SSF56281">
    <property type="entry name" value="Metallo-hydrolase/oxidoreductase"/>
    <property type="match status" value="1"/>
</dbReference>
<dbReference type="InterPro" id="IPR027075">
    <property type="entry name" value="CPSF2"/>
</dbReference>
<reference evidence="7 8" key="1">
    <citation type="journal article" date="2014" name="Mol. Plant">
        <title>Chromosome Scale Genome Assembly and Transcriptome Profiling of Nannochloropsis gaditana in Nitrogen Depletion.</title>
        <authorList>
            <person name="Corteggiani Carpinelli E."/>
            <person name="Telatin A."/>
            <person name="Vitulo N."/>
            <person name="Forcato C."/>
            <person name="D'Angelo M."/>
            <person name="Schiavon R."/>
            <person name="Vezzi A."/>
            <person name="Giacometti G.M."/>
            <person name="Morosinotto T."/>
            <person name="Valle G."/>
        </authorList>
    </citation>
    <scope>NUCLEOTIDE SEQUENCE [LARGE SCALE GENOMIC DNA]</scope>
    <source>
        <strain evidence="7 8">B-31</strain>
    </source>
</reference>
<dbReference type="GO" id="GO:0003723">
    <property type="term" value="F:RNA binding"/>
    <property type="evidence" value="ECO:0007669"/>
    <property type="project" value="UniProtKB-KW"/>
</dbReference>
<accession>W7THH3</accession>
<organism evidence="7 8">
    <name type="scientific">Nannochloropsis gaditana</name>
    <dbReference type="NCBI Taxonomy" id="72520"/>
    <lineage>
        <taxon>Eukaryota</taxon>
        <taxon>Sar</taxon>
        <taxon>Stramenopiles</taxon>
        <taxon>Ochrophyta</taxon>
        <taxon>Eustigmatophyceae</taxon>
        <taxon>Eustigmatales</taxon>
        <taxon>Monodopsidaceae</taxon>
        <taxon>Nannochloropsis</taxon>
    </lineage>
</organism>
<dbReference type="InterPro" id="IPR036866">
    <property type="entry name" value="RibonucZ/Hydroxyglut_hydro"/>
</dbReference>
<dbReference type="GO" id="GO:0005847">
    <property type="term" value="C:mRNA cleavage and polyadenylation specificity factor complex"/>
    <property type="evidence" value="ECO:0007669"/>
    <property type="project" value="InterPro"/>
</dbReference>
<proteinExistence type="inferred from homology"/>
<sequence>MPDGAGRAAAAKNEGNSDVKDLDVEPTAENIAMSPGDAARGTPDAPGEETGSTASAPSPEMSSAVEAEFPAPMEVDEAVLPSESQGSANGGVPDSVQAEAGAGPDASRPAPLLPAVSAQVPPPPPAASDTGEGLTFRVLYGVLEHEPLCYLLKVGEATLLLDCGWDVQLDEALLEPLLPVLPQVQLVLLSFPDLSHMGALPWVAKHLRPGVPIYTTQPVFKMAQMVLYDLYLNKCMDTASGAAGCPAFTLDEVDAAMARFQLLKFSQPLEVRQQGRFYLSVTPYPAGRILGGCFWRVNYKKMEEIVYAVDFNLKSERHLTGAVEAFNALSADKEQRPCLFITDARPSPNLSTDERKVETEFLAAATGTLRKGGHVLIPVETSGRAQELLLALNGHWRSDRLLWGYKIVLLHHMARNVLHFTKSMVEYMHPEVIRDFDRSLRNPFSLKHVVPAQSMLELEAAMGEYRNPVVVLASDEGMDTGFSRALATRWASGPENALLLCGHLRKGSLAESFWKLRHLPKAALSFSVPVIERIVGEELAGLREKEDRERRKALEAEEFRRQAHELMEGTVGAVFSEEQGMLAGNSSNGPLAPLQASSSAKRLRKTAAMYRRPRYLVFGCRDPASVEVDAYGEPLREGECVDEGNAGGGPQAGTARGLVFQGPGAGGGGGGVQRWGYLDDVLMTEGEAQVRAGTGALKFLMRESVVEVRWRVRAFPMEGRSDGKNLRAILTNLAPRNIIFVRGTPESFTDLTLHAGKMLGPSTRLWTPPGPGKGGQEEQLGELVGVLDGLVGGSAAEGAMAASVAAAAAAAATEAARTVGIRFDSKVTDVSLEEDEGEEEWREEAAPLVLKEMGNYRLALVQAVASEDRVDANGKPLLRCQPVVATKGGTVLQDKGSEEVSDGAETAFSVLSQTRAPLWLADGDVFLTESSQRQSLRQKLREAGVNPDFHVGPEGASLICDGTTVVRVKDNKVMLEGPLSETYFKVRQAIYSRFVAL</sequence>
<evidence type="ECO:0000313" key="8">
    <source>
        <dbReference type="Proteomes" id="UP000019335"/>
    </source>
</evidence>
<dbReference type="InterPro" id="IPR022712">
    <property type="entry name" value="Beta_Casp"/>
</dbReference>
<feature type="region of interest" description="Disordered" evidence="5">
    <location>
        <begin position="1"/>
        <end position="130"/>
    </location>
</feature>
<evidence type="ECO:0000256" key="3">
    <source>
        <dbReference type="ARBA" id="ARBA00023242"/>
    </source>
</evidence>
<keyword evidence="4" id="KW-0694">RNA-binding</keyword>
<evidence type="ECO:0000259" key="6">
    <source>
        <dbReference type="SMART" id="SM01027"/>
    </source>
</evidence>
<evidence type="ECO:0000256" key="4">
    <source>
        <dbReference type="RuleBase" id="RU365006"/>
    </source>
</evidence>
<feature type="compositionally biased region" description="Low complexity" evidence="5">
    <location>
        <begin position="109"/>
        <end position="119"/>
    </location>
</feature>
<comment type="similarity">
    <text evidence="4">Belongs to the metallo-beta-lactamase superfamily. RNA-metabolizing metallo-beta-lactamase-like family. CPSF2/YSH1 subfamily.</text>
</comment>
<dbReference type="InterPro" id="IPR025069">
    <property type="entry name" value="Cpsf2_C"/>
</dbReference>
<dbReference type="PANTHER" id="PTHR45922">
    <property type="entry name" value="CLEAVAGE AND POLYADENYLATION SPECIFICITY FACTOR SUBUNIT 2"/>
    <property type="match status" value="1"/>
</dbReference>
<dbReference type="GO" id="GO:0006398">
    <property type="term" value="P:mRNA 3'-end processing by stem-loop binding and cleavage"/>
    <property type="evidence" value="ECO:0007669"/>
    <property type="project" value="InterPro"/>
</dbReference>
<comment type="subcellular location">
    <subcellularLocation>
        <location evidence="1 4">Nucleus</location>
    </subcellularLocation>
</comment>
<gene>
    <name evidence="7" type="ORF">Naga_100032g44</name>
</gene>
<dbReference type="Gene3D" id="3.60.15.10">
    <property type="entry name" value="Ribonuclease Z/Hydroxyacylglutathione hydrolase-like"/>
    <property type="match status" value="1"/>
</dbReference>
<dbReference type="Pfam" id="PF16661">
    <property type="entry name" value="Lactamase_B_6"/>
    <property type="match status" value="1"/>
</dbReference>
<evidence type="ECO:0000313" key="7">
    <source>
        <dbReference type="EMBL" id="EWM25527.1"/>
    </source>
</evidence>
<keyword evidence="2 4" id="KW-0507">mRNA processing</keyword>
<dbReference type="PANTHER" id="PTHR45922:SF1">
    <property type="entry name" value="CLEAVAGE AND POLYADENYLATION SPECIFICITY FACTOR SUBUNIT 2"/>
    <property type="match status" value="1"/>
</dbReference>
<dbReference type="Proteomes" id="UP000019335">
    <property type="component" value="Chromosome 11"/>
</dbReference>
<protein>
    <recommendedName>
        <fullName evidence="4">Cleavage and polyadenylation specificity factor subunit 2</fullName>
    </recommendedName>
    <alternativeName>
        <fullName evidence="4">Cleavage and polyadenylation specificity factor 100 kDa subunit</fullName>
    </alternativeName>
</protein>
<comment type="caution">
    <text evidence="7">The sequence shown here is derived from an EMBL/GenBank/DDBJ whole genome shotgun (WGS) entry which is preliminary data.</text>
</comment>
<dbReference type="Pfam" id="PF13299">
    <property type="entry name" value="CPSF100_C"/>
    <property type="match status" value="1"/>
</dbReference>
<dbReference type="Gene3D" id="3.40.50.10890">
    <property type="match status" value="1"/>
</dbReference>
<evidence type="ECO:0000256" key="2">
    <source>
        <dbReference type="ARBA" id="ARBA00022664"/>
    </source>
</evidence>
<keyword evidence="3 4" id="KW-0539">Nucleus</keyword>
<evidence type="ECO:0000256" key="5">
    <source>
        <dbReference type="SAM" id="MobiDB-lite"/>
    </source>
</evidence>
<dbReference type="OrthoDB" id="64353at2759"/>
<dbReference type="EMBL" id="AZIL01000931">
    <property type="protein sequence ID" value="EWM25527.1"/>
    <property type="molecule type" value="Genomic_DNA"/>
</dbReference>
<dbReference type="SMART" id="SM01027">
    <property type="entry name" value="Beta-Casp"/>
    <property type="match status" value="1"/>
</dbReference>
<name>W7THH3_9STRA</name>
<dbReference type="Pfam" id="PF10996">
    <property type="entry name" value="Beta-Casp"/>
    <property type="match status" value="1"/>
</dbReference>
<dbReference type="InterPro" id="IPR001279">
    <property type="entry name" value="Metallo-B-lactamas"/>
</dbReference>
<dbReference type="AlphaFoldDB" id="W7THH3"/>
<feature type="domain" description="Beta-Casp" evidence="6">
    <location>
        <begin position="385"/>
        <end position="513"/>
    </location>
</feature>
<keyword evidence="8" id="KW-1185">Reference proteome</keyword>